<dbReference type="Proteomes" id="UP000029714">
    <property type="component" value="Unassembled WGS sequence"/>
</dbReference>
<protein>
    <submittedName>
        <fullName evidence="3">Uncharacterized protein</fullName>
    </submittedName>
</protein>
<reference evidence="3" key="3">
    <citation type="submission" date="2018-04" db="EMBL/GenBank/DDBJ databases">
        <authorList>
            <person name="Sheh A."/>
            <person name="Shen Z."/>
            <person name="Mannion A.J."/>
            <person name="Fox J.G."/>
        </authorList>
    </citation>
    <scope>NUCLEOTIDE SEQUENCE</scope>
    <source>
        <strain evidence="3">MIT 97-6194</strain>
    </source>
</reference>
<keyword evidence="1" id="KW-0812">Transmembrane</keyword>
<comment type="caution">
    <text evidence="3">The sequence shown here is derived from an EMBL/GenBank/DDBJ whole genome shotgun (WGS) entry which is preliminary data.</text>
</comment>
<evidence type="ECO:0000313" key="5">
    <source>
        <dbReference type="Proteomes" id="UP000477070"/>
    </source>
</evidence>
<sequence>MSANINVNVEDSIKSAASDFSAIRQENASEKPTLSKKQNVDNTLNSLDRENVIKALNSLDKDNVMKVAFGISFVAFCLAIALVGSLHLGW</sequence>
<keyword evidence="1" id="KW-0472">Membrane</keyword>
<name>A0A347VNQ4_9HELI</name>
<evidence type="ECO:0000313" key="2">
    <source>
        <dbReference type="EMBL" id="MWV70002.1"/>
    </source>
</evidence>
<evidence type="ECO:0000313" key="4">
    <source>
        <dbReference type="Proteomes" id="UP000029714"/>
    </source>
</evidence>
<keyword evidence="1" id="KW-1133">Transmembrane helix</keyword>
<dbReference type="Proteomes" id="UP000477070">
    <property type="component" value="Unassembled WGS sequence"/>
</dbReference>
<reference evidence="3 4" key="1">
    <citation type="journal article" date="2014" name="Genome Announc.">
        <title>Draft genome sequences of eight enterohepatic helicobacter species isolated from both laboratory and wild rodents.</title>
        <authorList>
            <person name="Sheh A."/>
            <person name="Shen Z."/>
            <person name="Fox J.G."/>
        </authorList>
    </citation>
    <scope>NUCLEOTIDE SEQUENCE [LARGE SCALE GENOMIC DNA]</scope>
    <source>
        <strain evidence="3 4">MIT 97-6194</strain>
    </source>
</reference>
<dbReference type="EMBL" id="QBIU01000001">
    <property type="protein sequence ID" value="MWV70002.1"/>
    <property type="molecule type" value="Genomic_DNA"/>
</dbReference>
<dbReference type="RefSeq" id="WP_034572373.1">
    <property type="nucleotide sequence ID" value="NZ_JRMP02000018.1"/>
</dbReference>
<organism evidence="3 4">
    <name type="scientific">Helicobacter saguini</name>
    <dbReference type="NCBI Taxonomy" id="1548018"/>
    <lineage>
        <taxon>Bacteria</taxon>
        <taxon>Pseudomonadati</taxon>
        <taxon>Campylobacterota</taxon>
        <taxon>Epsilonproteobacteria</taxon>
        <taxon>Campylobacterales</taxon>
        <taxon>Helicobacteraceae</taxon>
        <taxon>Helicobacter</taxon>
    </lineage>
</organism>
<evidence type="ECO:0000256" key="1">
    <source>
        <dbReference type="SAM" id="Phobius"/>
    </source>
</evidence>
<feature type="transmembrane region" description="Helical" evidence="1">
    <location>
        <begin position="67"/>
        <end position="88"/>
    </location>
</feature>
<reference evidence="3 4" key="2">
    <citation type="journal article" date="2016" name="Infect. Immun.">
        <title>Helicobacter saguini, a Novel Helicobacter Isolated from Cotton-Top Tamarins with Ulcerative Colitis, Has Proinflammatory Properties and Induces Typhlocolitis and Dysplasia in Gnotobiotic IL-10-/- Mice.</title>
        <authorList>
            <person name="Shen Z."/>
            <person name="Mannion A."/>
            <person name="Whary M.T."/>
            <person name="Muthupalani S."/>
            <person name="Sheh A."/>
            <person name="Feng Y."/>
            <person name="Gong G."/>
            <person name="Vandamme P."/>
            <person name="Holcombe H.R."/>
            <person name="Paster B.J."/>
            <person name="Fox J.G."/>
        </authorList>
    </citation>
    <scope>NUCLEOTIDE SEQUENCE [LARGE SCALE GENOMIC DNA]</scope>
    <source>
        <strain evidence="3 4">MIT 97-6194</strain>
    </source>
</reference>
<dbReference type="EMBL" id="JRMP02000018">
    <property type="protein sequence ID" value="TLD92704.1"/>
    <property type="molecule type" value="Genomic_DNA"/>
</dbReference>
<keyword evidence="4" id="KW-1185">Reference proteome</keyword>
<dbReference type="AlphaFoldDB" id="A0A347VNQ4"/>
<reference evidence="2 5" key="4">
    <citation type="submission" date="2019-12" db="EMBL/GenBank/DDBJ databases">
        <title>Multi-Generational Helicobacter saguini Isolates.</title>
        <authorList>
            <person name="Mannion A."/>
            <person name="Shen Z."/>
            <person name="Fox J.G."/>
        </authorList>
    </citation>
    <scope>NUCLEOTIDE SEQUENCE [LARGE SCALE GENOMIC DNA]</scope>
    <source>
        <strain evidence="2">16-048</strain>
        <strain evidence="5">16-048 (F4)</strain>
    </source>
</reference>
<evidence type="ECO:0000313" key="3">
    <source>
        <dbReference type="EMBL" id="TLD92704.1"/>
    </source>
</evidence>
<proteinExistence type="predicted"/>
<gene>
    <name evidence="2" type="ORF">DCO61_08320</name>
    <name evidence="3" type="ORF">LS64_009780</name>
</gene>
<accession>A0A347VNQ4</accession>